<comment type="caution">
    <text evidence="4">The sequence shown here is derived from an EMBL/GenBank/DDBJ whole genome shotgun (WGS) entry which is preliminary data.</text>
</comment>
<dbReference type="GO" id="GO:0000055">
    <property type="term" value="P:ribosomal large subunit export from nucleus"/>
    <property type="evidence" value="ECO:0007669"/>
    <property type="project" value="TreeGrafter"/>
</dbReference>
<dbReference type="InterPro" id="IPR011704">
    <property type="entry name" value="ATPase_dyneun-rel_AAA"/>
</dbReference>
<feature type="domain" description="ATPase dynein-related AAA" evidence="3">
    <location>
        <begin position="220"/>
        <end position="307"/>
    </location>
</feature>
<dbReference type="GO" id="GO:0000027">
    <property type="term" value="P:ribosomal large subunit assembly"/>
    <property type="evidence" value="ECO:0007669"/>
    <property type="project" value="TreeGrafter"/>
</dbReference>
<protein>
    <recommendedName>
        <fullName evidence="3">ATPase dynein-related AAA domain-containing protein</fullName>
    </recommendedName>
</protein>
<dbReference type="AlphaFoldDB" id="A0A8S9PZV7"/>
<evidence type="ECO:0000256" key="1">
    <source>
        <dbReference type="ARBA" id="ARBA00022741"/>
    </source>
</evidence>
<keyword evidence="2" id="KW-0067">ATP-binding</keyword>
<dbReference type="InterPro" id="IPR027417">
    <property type="entry name" value="P-loop_NTPase"/>
</dbReference>
<evidence type="ECO:0000256" key="2">
    <source>
        <dbReference type="ARBA" id="ARBA00022840"/>
    </source>
</evidence>
<sequence>MGCLKFFLLDISHSHESHDATALETSIPRYCQYWSWGETTRRGQVLEADGVGGHLCLFGMLLFGYAHASVGVASELSYSNGHKNPKEVSEAVQFTLNRKPKILLQWTPHASHKIKLAVRGDFPKASGDYKWLSSDMRIVYVSSYGKRPGIAIVKTVSNRDPQNFDEILVRVFASHDNVSCDMILEPILNNDQLEPNCILKPNLISMDCIDMTLLVYSPVGGKLVFHEGALVKAVRDGHWIVLDELNLAPSDVLEALNRLLDDNRELFVPELGETISAHPNFMLFATQNPPASYGGRKILSRAFRNRFVEIHVDEIPEDELSEILFEKCEIAKSHATKIVEVMKDLQRNRQSSKAFAN</sequence>
<proteinExistence type="predicted"/>
<accession>A0A8S9PZV7</accession>
<keyword evidence="1" id="KW-0547">Nucleotide-binding</keyword>
<gene>
    <name evidence="4" type="ORF">F2Q69_00020084</name>
</gene>
<evidence type="ECO:0000313" key="4">
    <source>
        <dbReference type="EMBL" id="KAF3535427.1"/>
    </source>
</evidence>
<dbReference type="PANTHER" id="PTHR48103">
    <property type="entry name" value="MIDASIN-RELATED"/>
    <property type="match status" value="1"/>
</dbReference>
<organism evidence="4 5">
    <name type="scientific">Brassica cretica</name>
    <name type="common">Mustard</name>
    <dbReference type="NCBI Taxonomy" id="69181"/>
    <lineage>
        <taxon>Eukaryota</taxon>
        <taxon>Viridiplantae</taxon>
        <taxon>Streptophyta</taxon>
        <taxon>Embryophyta</taxon>
        <taxon>Tracheophyta</taxon>
        <taxon>Spermatophyta</taxon>
        <taxon>Magnoliopsida</taxon>
        <taxon>eudicotyledons</taxon>
        <taxon>Gunneridae</taxon>
        <taxon>Pentapetalae</taxon>
        <taxon>rosids</taxon>
        <taxon>malvids</taxon>
        <taxon>Brassicales</taxon>
        <taxon>Brassicaceae</taxon>
        <taxon>Brassiceae</taxon>
        <taxon>Brassica</taxon>
    </lineage>
</organism>
<dbReference type="GO" id="GO:0005634">
    <property type="term" value="C:nucleus"/>
    <property type="evidence" value="ECO:0007669"/>
    <property type="project" value="TreeGrafter"/>
</dbReference>
<reference evidence="4" key="1">
    <citation type="submission" date="2019-12" db="EMBL/GenBank/DDBJ databases">
        <title>Genome sequencing and annotation of Brassica cretica.</title>
        <authorList>
            <person name="Studholme D.J."/>
            <person name="Sarris P."/>
        </authorList>
    </citation>
    <scope>NUCLEOTIDE SEQUENCE</scope>
    <source>
        <strain evidence="4">PFS-109/04</strain>
        <tissue evidence="4">Leaf</tissue>
    </source>
</reference>
<evidence type="ECO:0000259" key="3">
    <source>
        <dbReference type="Pfam" id="PF07728"/>
    </source>
</evidence>
<dbReference type="Proteomes" id="UP000712600">
    <property type="component" value="Unassembled WGS sequence"/>
</dbReference>
<dbReference type="EMBL" id="QGKX02001290">
    <property type="protein sequence ID" value="KAF3535427.1"/>
    <property type="molecule type" value="Genomic_DNA"/>
</dbReference>
<evidence type="ECO:0000313" key="5">
    <source>
        <dbReference type="Proteomes" id="UP000712600"/>
    </source>
</evidence>
<dbReference type="Pfam" id="PF07728">
    <property type="entry name" value="AAA_5"/>
    <property type="match status" value="1"/>
</dbReference>
<dbReference type="Gene3D" id="3.40.50.300">
    <property type="entry name" value="P-loop containing nucleotide triphosphate hydrolases"/>
    <property type="match status" value="1"/>
</dbReference>
<dbReference type="PANTHER" id="PTHR48103:SF2">
    <property type="entry name" value="MIDASIN"/>
    <property type="match status" value="1"/>
</dbReference>
<dbReference type="InterPro" id="IPR008964">
    <property type="entry name" value="Invasin/intimin_cell_adhesion"/>
</dbReference>
<dbReference type="GO" id="GO:0016887">
    <property type="term" value="F:ATP hydrolysis activity"/>
    <property type="evidence" value="ECO:0007669"/>
    <property type="project" value="InterPro"/>
</dbReference>
<dbReference type="GO" id="GO:0030687">
    <property type="term" value="C:preribosome, large subunit precursor"/>
    <property type="evidence" value="ECO:0007669"/>
    <property type="project" value="TreeGrafter"/>
</dbReference>
<dbReference type="SUPFAM" id="SSF49373">
    <property type="entry name" value="Invasin/intimin cell-adhesion fragments"/>
    <property type="match status" value="1"/>
</dbReference>
<dbReference type="SUPFAM" id="SSF52540">
    <property type="entry name" value="P-loop containing nucleoside triphosphate hydrolases"/>
    <property type="match status" value="1"/>
</dbReference>
<name>A0A8S9PZV7_BRACR</name>
<dbReference type="GO" id="GO:0005524">
    <property type="term" value="F:ATP binding"/>
    <property type="evidence" value="ECO:0007669"/>
    <property type="project" value="UniProtKB-KW"/>
</dbReference>